<protein>
    <submittedName>
        <fullName evidence="1">Uncharacterized protein</fullName>
    </submittedName>
</protein>
<evidence type="ECO:0000313" key="1">
    <source>
        <dbReference type="EMBL" id="JAE08476.1"/>
    </source>
</evidence>
<dbReference type="EMBL" id="GBRH01189420">
    <property type="protein sequence ID" value="JAE08476.1"/>
    <property type="molecule type" value="Transcribed_RNA"/>
</dbReference>
<name>A0A0A9FEB5_ARUDO</name>
<reference evidence="1" key="1">
    <citation type="submission" date="2014-09" db="EMBL/GenBank/DDBJ databases">
        <authorList>
            <person name="Magalhaes I.L.F."/>
            <person name="Oliveira U."/>
            <person name="Santos F.R."/>
            <person name="Vidigal T.H.D.A."/>
            <person name="Brescovit A.D."/>
            <person name="Santos A.J."/>
        </authorList>
    </citation>
    <scope>NUCLEOTIDE SEQUENCE</scope>
    <source>
        <tissue evidence="1">Shoot tissue taken approximately 20 cm above the soil surface</tissue>
    </source>
</reference>
<sequence>MPNMLQQVFNLVWVARSRISAFLRRTSLKHMLEIVPFCTSDGRAIYLLGLSFKSIEYLTAFPSSSTIILWRIIQACMILLRTFWFHDHAGWCTILKRA</sequence>
<organism evidence="1">
    <name type="scientific">Arundo donax</name>
    <name type="common">Giant reed</name>
    <name type="synonym">Donax arundinaceus</name>
    <dbReference type="NCBI Taxonomy" id="35708"/>
    <lineage>
        <taxon>Eukaryota</taxon>
        <taxon>Viridiplantae</taxon>
        <taxon>Streptophyta</taxon>
        <taxon>Embryophyta</taxon>
        <taxon>Tracheophyta</taxon>
        <taxon>Spermatophyta</taxon>
        <taxon>Magnoliopsida</taxon>
        <taxon>Liliopsida</taxon>
        <taxon>Poales</taxon>
        <taxon>Poaceae</taxon>
        <taxon>PACMAD clade</taxon>
        <taxon>Arundinoideae</taxon>
        <taxon>Arundineae</taxon>
        <taxon>Arundo</taxon>
    </lineage>
</organism>
<accession>A0A0A9FEB5</accession>
<reference evidence="1" key="2">
    <citation type="journal article" date="2015" name="Data Brief">
        <title>Shoot transcriptome of the giant reed, Arundo donax.</title>
        <authorList>
            <person name="Barrero R.A."/>
            <person name="Guerrero F.D."/>
            <person name="Moolhuijzen P."/>
            <person name="Goolsby J.A."/>
            <person name="Tidwell J."/>
            <person name="Bellgard S.E."/>
            <person name="Bellgard M.I."/>
        </authorList>
    </citation>
    <scope>NUCLEOTIDE SEQUENCE</scope>
    <source>
        <tissue evidence="1">Shoot tissue taken approximately 20 cm above the soil surface</tissue>
    </source>
</reference>
<proteinExistence type="predicted"/>
<dbReference type="AlphaFoldDB" id="A0A0A9FEB5"/>